<keyword evidence="1" id="KW-0472">Membrane</keyword>
<dbReference type="Proteomes" id="UP000095395">
    <property type="component" value="Unassembled WGS sequence"/>
</dbReference>
<accession>A0A173ZK86</accession>
<name>A0A173ZK86_9FIRM</name>
<organism evidence="2 3">
    <name type="scientific">Roseburia inulinivorans</name>
    <dbReference type="NCBI Taxonomy" id="360807"/>
    <lineage>
        <taxon>Bacteria</taxon>
        <taxon>Bacillati</taxon>
        <taxon>Bacillota</taxon>
        <taxon>Clostridia</taxon>
        <taxon>Lachnospirales</taxon>
        <taxon>Lachnospiraceae</taxon>
        <taxon>Roseburia</taxon>
    </lineage>
</organism>
<sequence>MINSGKSVSVALYLTMSMTILLHEIIKYVINNNIEDEIKEICH</sequence>
<evidence type="ECO:0000256" key="1">
    <source>
        <dbReference type="SAM" id="Phobius"/>
    </source>
</evidence>
<gene>
    <name evidence="2" type="ORF">ERS852392_01277</name>
</gene>
<reference evidence="2 3" key="1">
    <citation type="submission" date="2015-09" db="EMBL/GenBank/DDBJ databases">
        <authorList>
            <consortium name="Pathogen Informatics"/>
        </authorList>
    </citation>
    <scope>NUCLEOTIDE SEQUENCE [LARGE SCALE GENOMIC DNA]</scope>
    <source>
        <strain evidence="2 3">2789STDY5608835</strain>
    </source>
</reference>
<feature type="transmembrane region" description="Helical" evidence="1">
    <location>
        <begin position="12"/>
        <end position="30"/>
    </location>
</feature>
<dbReference type="EMBL" id="CYYR01000007">
    <property type="protein sequence ID" value="CUN75575.1"/>
    <property type="molecule type" value="Genomic_DNA"/>
</dbReference>
<dbReference type="AlphaFoldDB" id="A0A173ZK86"/>
<evidence type="ECO:0000313" key="3">
    <source>
        <dbReference type="Proteomes" id="UP000095395"/>
    </source>
</evidence>
<protein>
    <submittedName>
        <fullName evidence="2">Uncharacterized protein</fullName>
    </submittedName>
</protein>
<keyword evidence="1" id="KW-0812">Transmembrane</keyword>
<keyword evidence="1" id="KW-1133">Transmembrane helix</keyword>
<proteinExistence type="predicted"/>
<evidence type="ECO:0000313" key="2">
    <source>
        <dbReference type="EMBL" id="CUN75575.1"/>
    </source>
</evidence>